<dbReference type="Proteomes" id="UP000050509">
    <property type="component" value="Unassembled WGS sequence"/>
</dbReference>
<dbReference type="EMBL" id="LJCR01001645">
    <property type="protein sequence ID" value="KPV49976.1"/>
    <property type="molecule type" value="Genomic_DNA"/>
</dbReference>
<dbReference type="GO" id="GO:0016491">
    <property type="term" value="F:oxidoreductase activity"/>
    <property type="evidence" value="ECO:0007669"/>
    <property type="project" value="InterPro"/>
</dbReference>
<accession>A0A0P9CVK6</accession>
<evidence type="ECO:0008006" key="4">
    <source>
        <dbReference type="Google" id="ProtNLM"/>
    </source>
</evidence>
<dbReference type="AlphaFoldDB" id="A0A0P9CVK6"/>
<name>A0A0P9CVK6_9CHLR</name>
<gene>
    <name evidence="2" type="ORF">SE17_29585</name>
</gene>
<dbReference type="InterPro" id="IPR043144">
    <property type="entry name" value="Mal/L-sulf/L-lact_DH-like_ah"/>
</dbReference>
<dbReference type="InterPro" id="IPR003767">
    <property type="entry name" value="Malate/L-lactate_DH-like"/>
</dbReference>
<evidence type="ECO:0000313" key="3">
    <source>
        <dbReference type="Proteomes" id="UP000050509"/>
    </source>
</evidence>
<dbReference type="Gene3D" id="1.10.1530.10">
    <property type="match status" value="1"/>
</dbReference>
<keyword evidence="3" id="KW-1185">Reference proteome</keyword>
<dbReference type="SUPFAM" id="SSF89733">
    <property type="entry name" value="L-sulfolactate dehydrogenase-like"/>
    <property type="match status" value="1"/>
</dbReference>
<evidence type="ECO:0000313" key="2">
    <source>
        <dbReference type="EMBL" id="KPV49976.1"/>
    </source>
</evidence>
<dbReference type="PANTHER" id="PTHR11091">
    <property type="entry name" value="OXIDOREDUCTASE-RELATED"/>
    <property type="match status" value="1"/>
</dbReference>
<comment type="caution">
    <text evidence="2">The sequence shown here is derived from an EMBL/GenBank/DDBJ whole genome shotgun (WGS) entry which is preliminary data.</text>
</comment>
<feature type="non-terminal residue" evidence="2">
    <location>
        <position position="87"/>
    </location>
</feature>
<organism evidence="2 3">
    <name type="scientific">Kouleothrix aurantiaca</name>
    <dbReference type="NCBI Taxonomy" id="186479"/>
    <lineage>
        <taxon>Bacteria</taxon>
        <taxon>Bacillati</taxon>
        <taxon>Chloroflexota</taxon>
        <taxon>Chloroflexia</taxon>
        <taxon>Chloroflexales</taxon>
        <taxon>Roseiflexineae</taxon>
        <taxon>Roseiflexaceae</taxon>
        <taxon>Kouleothrix</taxon>
    </lineage>
</organism>
<proteinExistence type="inferred from homology"/>
<reference evidence="2 3" key="1">
    <citation type="submission" date="2015-09" db="EMBL/GenBank/DDBJ databases">
        <title>Draft genome sequence of Kouleothrix aurantiaca JCM 19913.</title>
        <authorList>
            <person name="Hemp J."/>
        </authorList>
    </citation>
    <scope>NUCLEOTIDE SEQUENCE [LARGE SCALE GENOMIC DNA]</scope>
    <source>
        <strain evidence="2 3">COM-B</strain>
    </source>
</reference>
<dbReference type="Pfam" id="PF02615">
    <property type="entry name" value="Ldh_2"/>
    <property type="match status" value="1"/>
</dbReference>
<dbReference type="InterPro" id="IPR036111">
    <property type="entry name" value="Mal/L-sulfo/L-lacto_DH-like_sf"/>
</dbReference>
<evidence type="ECO:0000256" key="1">
    <source>
        <dbReference type="ARBA" id="ARBA00006056"/>
    </source>
</evidence>
<dbReference type="PANTHER" id="PTHR11091:SF0">
    <property type="entry name" value="MALATE DEHYDROGENASE"/>
    <property type="match status" value="1"/>
</dbReference>
<sequence length="87" mass="8944">MRTVPESQLRQFSAAALIAIGSAPDIAGVVADSLVDANLMGHDSHGVLRLPWYVAHARSGQVLPAARPSLVASSGATAQVDGRLGWG</sequence>
<comment type="similarity">
    <text evidence="1">Belongs to the LDH2/MDH2 oxidoreductase family.</text>
</comment>
<protein>
    <recommendedName>
        <fullName evidence="4">Lactate dehydrogenase</fullName>
    </recommendedName>
</protein>